<evidence type="ECO:0000259" key="3">
    <source>
        <dbReference type="Pfam" id="PF12146"/>
    </source>
</evidence>
<dbReference type="InterPro" id="IPR051044">
    <property type="entry name" value="MAG_DAG_Lipase"/>
</dbReference>
<protein>
    <recommendedName>
        <fullName evidence="3">Serine aminopeptidase S33 domain-containing protein</fullName>
    </recommendedName>
</protein>
<reference evidence="4 5" key="1">
    <citation type="submission" date="2017-05" db="EMBL/GenBank/DDBJ databases">
        <title>Complete and WGS of Bordetella genogroups.</title>
        <authorList>
            <person name="Spilker T."/>
            <person name="LiPuma J."/>
        </authorList>
    </citation>
    <scope>NUCLEOTIDE SEQUENCE [LARGE SCALE GENOMIC DNA]</scope>
    <source>
        <strain evidence="4 5">AU17164</strain>
    </source>
</reference>
<feature type="domain" description="Serine aminopeptidase S33" evidence="3">
    <location>
        <begin position="72"/>
        <end position="320"/>
    </location>
</feature>
<evidence type="ECO:0000313" key="4">
    <source>
        <dbReference type="EMBL" id="ARP88681.1"/>
    </source>
</evidence>
<proteinExistence type="predicted"/>
<dbReference type="Proteomes" id="UP000194139">
    <property type="component" value="Chromosome"/>
</dbReference>
<dbReference type="EMBL" id="CP021109">
    <property type="protein sequence ID" value="ARP88681.1"/>
    <property type="molecule type" value="Genomic_DNA"/>
</dbReference>
<organism evidence="4 5">
    <name type="scientific">Bordetella genomosp. 9</name>
    <dbReference type="NCBI Taxonomy" id="1416803"/>
    <lineage>
        <taxon>Bacteria</taxon>
        <taxon>Pseudomonadati</taxon>
        <taxon>Pseudomonadota</taxon>
        <taxon>Betaproteobacteria</taxon>
        <taxon>Burkholderiales</taxon>
        <taxon>Alcaligenaceae</taxon>
        <taxon>Bordetella</taxon>
    </lineage>
</organism>
<evidence type="ECO:0000256" key="1">
    <source>
        <dbReference type="SAM" id="MobiDB-lite"/>
    </source>
</evidence>
<gene>
    <name evidence="4" type="ORF">CAL13_11825</name>
</gene>
<feature type="region of interest" description="Disordered" evidence="1">
    <location>
        <begin position="352"/>
        <end position="378"/>
    </location>
</feature>
<keyword evidence="5" id="KW-1185">Reference proteome</keyword>
<dbReference type="PROSITE" id="PS51257">
    <property type="entry name" value="PROKAR_LIPOPROTEIN"/>
    <property type="match status" value="1"/>
</dbReference>
<dbReference type="AlphaFoldDB" id="A0A1W6Z5Z6"/>
<dbReference type="InterPro" id="IPR029058">
    <property type="entry name" value="AB_hydrolase_fold"/>
</dbReference>
<evidence type="ECO:0000256" key="2">
    <source>
        <dbReference type="SAM" id="SignalP"/>
    </source>
</evidence>
<feature type="signal peptide" evidence="2">
    <location>
        <begin position="1"/>
        <end position="24"/>
    </location>
</feature>
<sequence>MLRAWVRRAAVLGVLALSACTSCYQPMGQARQTPAIHADGDCAGAQPPTCVSSLVSLDGTSLPLRVWLPAQAPWAAVIALHGMNDYSQAFDRAGRYWAAQGIVTYAYDQRGFGAGPRPGIWADTPTLIADLNAAVDAVSAAHPGLPIYVLGESMGGAVVTAALAGTPAGAPSPLGRRIAGAILSAPAMWGRDAMNPFYRFTLWLGFNTVPGMEVEPPRGLKIMPSDNIEMLRALSRDPLVIKRTRIDALKGLVDLMSAAEAALPQLPPDVPLLVLFGRHEQVLPDKVVAQTLRRVEAAPAPGRPRVAVYEDGYHMLLRDLNAETVWRDVLAWMRAPMVAALPSGAEQRYPLAQAGPAKTGARQAYAGRDAPLPDAAPR</sequence>
<accession>A0A1W6Z5Z6</accession>
<name>A0A1W6Z5Z6_9BORD</name>
<keyword evidence="2" id="KW-0732">Signal</keyword>
<dbReference type="Pfam" id="PF12146">
    <property type="entry name" value="Hydrolase_4"/>
    <property type="match status" value="1"/>
</dbReference>
<dbReference type="PANTHER" id="PTHR11614">
    <property type="entry name" value="PHOSPHOLIPASE-RELATED"/>
    <property type="match status" value="1"/>
</dbReference>
<dbReference type="InterPro" id="IPR022742">
    <property type="entry name" value="Hydrolase_4"/>
</dbReference>
<dbReference type="Gene3D" id="3.40.50.1820">
    <property type="entry name" value="alpha/beta hydrolase"/>
    <property type="match status" value="1"/>
</dbReference>
<dbReference type="SUPFAM" id="SSF53474">
    <property type="entry name" value="alpha/beta-Hydrolases"/>
    <property type="match status" value="1"/>
</dbReference>
<feature type="chain" id="PRO_5012213312" description="Serine aminopeptidase S33 domain-containing protein" evidence="2">
    <location>
        <begin position="25"/>
        <end position="378"/>
    </location>
</feature>
<evidence type="ECO:0000313" key="5">
    <source>
        <dbReference type="Proteomes" id="UP000194139"/>
    </source>
</evidence>